<keyword evidence="5 10" id="KW-0732">Signal</keyword>
<dbReference type="GO" id="GO:0005576">
    <property type="term" value="C:extracellular region"/>
    <property type="evidence" value="ECO:0007669"/>
    <property type="project" value="UniProtKB-SubCell"/>
</dbReference>
<dbReference type="SUPFAM" id="SSF57535">
    <property type="entry name" value="Complement control module/SCR domain"/>
    <property type="match status" value="2"/>
</dbReference>
<dbReference type="InterPro" id="IPR000436">
    <property type="entry name" value="Sushi_SCR_CCP_dom"/>
</dbReference>
<dbReference type="Pfam" id="PF00084">
    <property type="entry name" value="Sushi"/>
    <property type="match status" value="2"/>
</dbReference>
<keyword evidence="4 9" id="KW-0768">Sushi</keyword>
<dbReference type="PANTHER" id="PTHR45785">
    <property type="entry name" value="COMPLEMENT FACTOR H-RELATED"/>
    <property type="match status" value="1"/>
</dbReference>
<feature type="chain" id="PRO_5017469501" description="Sushi domain-containing protein" evidence="10">
    <location>
        <begin position="19"/>
        <end position="227"/>
    </location>
</feature>
<feature type="signal peptide" evidence="10">
    <location>
        <begin position="1"/>
        <end position="18"/>
    </location>
</feature>
<feature type="disulfide bond" evidence="9">
    <location>
        <begin position="86"/>
        <end position="129"/>
    </location>
</feature>
<evidence type="ECO:0000256" key="7">
    <source>
        <dbReference type="ARBA" id="ARBA00023157"/>
    </source>
</evidence>
<keyword evidence="13" id="KW-1185">Reference proteome</keyword>
<dbReference type="AlphaFoldDB" id="A0A3B3XAB8"/>
<evidence type="ECO:0000256" key="3">
    <source>
        <dbReference type="ARBA" id="ARBA00022525"/>
    </source>
</evidence>
<evidence type="ECO:0000256" key="10">
    <source>
        <dbReference type="SAM" id="SignalP"/>
    </source>
</evidence>
<reference evidence="12" key="2">
    <citation type="submission" date="2025-09" db="UniProtKB">
        <authorList>
            <consortium name="Ensembl"/>
        </authorList>
    </citation>
    <scope>IDENTIFICATION</scope>
</reference>
<dbReference type="Proteomes" id="UP000261480">
    <property type="component" value="Unplaced"/>
</dbReference>
<comment type="caution">
    <text evidence="9">Lacks conserved residue(s) required for the propagation of feature annotation.</text>
</comment>
<keyword evidence="7 9" id="KW-1015">Disulfide bond</keyword>
<organism evidence="12 13">
    <name type="scientific">Poecilia mexicana</name>
    <dbReference type="NCBI Taxonomy" id="48701"/>
    <lineage>
        <taxon>Eukaryota</taxon>
        <taxon>Metazoa</taxon>
        <taxon>Chordata</taxon>
        <taxon>Craniata</taxon>
        <taxon>Vertebrata</taxon>
        <taxon>Euteleostomi</taxon>
        <taxon>Actinopterygii</taxon>
        <taxon>Neopterygii</taxon>
        <taxon>Teleostei</taxon>
        <taxon>Neoteleostei</taxon>
        <taxon>Acanthomorphata</taxon>
        <taxon>Ovalentaria</taxon>
        <taxon>Atherinomorphae</taxon>
        <taxon>Cyprinodontiformes</taxon>
        <taxon>Poeciliidae</taxon>
        <taxon>Poeciliinae</taxon>
        <taxon>Poecilia</taxon>
    </lineage>
</organism>
<evidence type="ECO:0000256" key="5">
    <source>
        <dbReference type="ARBA" id="ARBA00022729"/>
    </source>
</evidence>
<evidence type="ECO:0000313" key="12">
    <source>
        <dbReference type="Ensembl" id="ENSPMEP00000012006.1"/>
    </source>
</evidence>
<keyword evidence="3" id="KW-0964">Secreted</keyword>
<proteinExistence type="predicted"/>
<feature type="domain" description="Sushi" evidence="11">
    <location>
        <begin position="23"/>
        <end position="82"/>
    </location>
</feature>
<dbReference type="InterPro" id="IPR051503">
    <property type="entry name" value="ComplSys_Reg/VirEntry_Med"/>
</dbReference>
<dbReference type="PANTHER" id="PTHR45785:SF2">
    <property type="entry name" value="COMPLEMENT FACTOR H-RELATED"/>
    <property type="match status" value="1"/>
</dbReference>
<evidence type="ECO:0000256" key="9">
    <source>
        <dbReference type="PROSITE-ProRule" id="PRU00302"/>
    </source>
</evidence>
<evidence type="ECO:0000313" key="13">
    <source>
        <dbReference type="Proteomes" id="UP000261480"/>
    </source>
</evidence>
<dbReference type="PROSITE" id="PS50923">
    <property type="entry name" value="SUSHI"/>
    <property type="match status" value="2"/>
</dbReference>
<protein>
    <recommendedName>
        <fullName evidence="11">Sushi domain-containing protein</fullName>
    </recommendedName>
</protein>
<evidence type="ECO:0000256" key="2">
    <source>
        <dbReference type="ARBA" id="ARBA00004613"/>
    </source>
</evidence>
<name>A0A3B3XAB8_9TELE</name>
<dbReference type="STRING" id="48701.ENSPMEP00000012006"/>
<keyword evidence="8" id="KW-0325">Glycoprotein</keyword>
<comment type="subcellular location">
    <subcellularLocation>
        <location evidence="2">Secreted</location>
    </subcellularLocation>
    <subcellularLocation>
        <location evidence="1">Virion</location>
    </subcellularLocation>
</comment>
<dbReference type="FunFam" id="2.10.70.10:FF:000003">
    <property type="entry name" value="Versican core protein"/>
    <property type="match status" value="1"/>
</dbReference>
<accession>A0A3B3XAB8</accession>
<reference evidence="12" key="1">
    <citation type="submission" date="2025-08" db="UniProtKB">
        <authorList>
            <consortium name="Ensembl"/>
        </authorList>
    </citation>
    <scope>IDENTIFICATION</scope>
</reference>
<dbReference type="Gene3D" id="2.10.70.10">
    <property type="entry name" value="Complement Module, domain 1"/>
    <property type="match status" value="2"/>
</dbReference>
<dbReference type="SMART" id="SM00032">
    <property type="entry name" value="CCP"/>
    <property type="match status" value="2"/>
</dbReference>
<evidence type="ECO:0000259" key="11">
    <source>
        <dbReference type="PROSITE" id="PS50923"/>
    </source>
</evidence>
<feature type="domain" description="Sushi" evidence="11">
    <location>
        <begin position="84"/>
        <end position="143"/>
    </location>
</feature>
<evidence type="ECO:0000256" key="6">
    <source>
        <dbReference type="ARBA" id="ARBA00022737"/>
    </source>
</evidence>
<evidence type="ECO:0000256" key="4">
    <source>
        <dbReference type="ARBA" id="ARBA00022659"/>
    </source>
</evidence>
<evidence type="ECO:0000256" key="1">
    <source>
        <dbReference type="ARBA" id="ARBA00004328"/>
    </source>
</evidence>
<sequence length="227" mass="25836">MFLVHCQILLLLLKMYFSPTPEVTCPRYIDEAHLYRSVNAWGRNKIGDRVRYDCANNYDPASSDRMATCTREGWTPKPLCPTAEHCGSPPKVENAVVTISYQKEYLHGSSVTYLCRDKYMMEEEPSITCNAGKWETRNITCVRILSQDTQPCTHTLTPRENLEKPINLTVMFWSTQRTHHAQGEHANSMQKDTGPGIEPRTFLMQGSSSTNCCATVQPYRNTFLGIC</sequence>
<dbReference type="Ensembl" id="ENSPMET00000019301.1">
    <property type="protein sequence ID" value="ENSPMEP00000012006.1"/>
    <property type="gene ID" value="ENSPMEG00000014143.1"/>
</dbReference>
<dbReference type="InterPro" id="IPR035976">
    <property type="entry name" value="Sushi/SCR/CCP_sf"/>
</dbReference>
<evidence type="ECO:0000256" key="8">
    <source>
        <dbReference type="ARBA" id="ARBA00023180"/>
    </source>
</evidence>
<dbReference type="CDD" id="cd00033">
    <property type="entry name" value="CCP"/>
    <property type="match status" value="1"/>
</dbReference>
<keyword evidence="6" id="KW-0677">Repeat</keyword>